<organism evidence="3">
    <name type="scientific">Verticillium alfalfae (strain VaMs.102 / ATCC MYA-4576 / FGSC 10136)</name>
    <name type="common">Verticillium wilt of alfalfa</name>
    <name type="synonym">Verticillium albo-atrum</name>
    <dbReference type="NCBI Taxonomy" id="526221"/>
    <lineage>
        <taxon>Eukaryota</taxon>
        <taxon>Fungi</taxon>
        <taxon>Dikarya</taxon>
        <taxon>Ascomycota</taxon>
        <taxon>Pezizomycotina</taxon>
        <taxon>Sordariomycetes</taxon>
        <taxon>Hypocreomycetidae</taxon>
        <taxon>Glomerellales</taxon>
        <taxon>Plectosphaerellaceae</taxon>
        <taxon>Verticillium</taxon>
    </lineage>
</organism>
<protein>
    <submittedName>
        <fullName evidence="2">Predicted protein</fullName>
    </submittedName>
</protein>
<evidence type="ECO:0000313" key="3">
    <source>
        <dbReference type="Proteomes" id="UP000008698"/>
    </source>
</evidence>
<dbReference type="AlphaFoldDB" id="C9S5P6"/>
<dbReference type="EMBL" id="DS985214">
    <property type="protein sequence ID" value="EEY14272.1"/>
    <property type="molecule type" value="Genomic_DNA"/>
</dbReference>
<dbReference type="KEGG" id="val:VDBG_00379"/>
<evidence type="ECO:0000256" key="1">
    <source>
        <dbReference type="SAM" id="MobiDB-lite"/>
    </source>
</evidence>
<reference evidence="3" key="1">
    <citation type="journal article" date="2011" name="PLoS Pathog.">
        <title>Comparative genomics yields insights into niche adaptation of plant vascular wilt pathogens.</title>
        <authorList>
            <person name="Klosterman S.J."/>
            <person name="Subbarao K.V."/>
            <person name="Kang S."/>
            <person name="Veronese P."/>
            <person name="Gold S.E."/>
            <person name="Thomma B.P.H.J."/>
            <person name="Chen Z."/>
            <person name="Henrissat B."/>
            <person name="Lee Y.-H."/>
            <person name="Park J."/>
            <person name="Garcia-Pedrajas M.D."/>
            <person name="Barbara D.J."/>
            <person name="Anchieta A."/>
            <person name="de Jonge R."/>
            <person name="Santhanam P."/>
            <person name="Maruthachalam K."/>
            <person name="Atallah Z."/>
            <person name="Amyotte S.G."/>
            <person name="Paz Z."/>
            <person name="Inderbitzin P."/>
            <person name="Hayes R.J."/>
            <person name="Heiman D.I."/>
            <person name="Young S."/>
            <person name="Zeng Q."/>
            <person name="Engels R."/>
            <person name="Galagan J."/>
            <person name="Cuomo C.A."/>
            <person name="Dobinson K.F."/>
            <person name="Ma L.-J."/>
        </authorList>
    </citation>
    <scope>NUCLEOTIDE SEQUENCE [LARGE SCALE GENOMIC DNA]</scope>
    <source>
        <strain evidence="3">VaMs.102 / ATCC MYA-4576 / FGSC 10136</strain>
    </source>
</reference>
<gene>
    <name evidence="2" type="ORF">VDBG_00379</name>
</gene>
<feature type="region of interest" description="Disordered" evidence="1">
    <location>
        <begin position="118"/>
        <end position="163"/>
    </location>
</feature>
<evidence type="ECO:0000313" key="2">
    <source>
        <dbReference type="EMBL" id="EEY14272.1"/>
    </source>
</evidence>
<dbReference type="GeneID" id="9528889"/>
<accession>C9S5P6</accession>
<sequence>MTRRMHSGLRTLLALHCKDNLGLVEGHQRAGVLVRRPRVGRPHHNAVSRLQPLADRHRIARINVAGARRRRGRDPFRRLLARNLGRLGGALLRRRDGRLEARDPRVDPGVARLAEAFGASARREARRASGNGQNGPQWSARVGPAPGTEEPTPRPVRKEVCSS</sequence>
<dbReference type="HOGENOM" id="CLU_1628302_0_0_1"/>
<name>C9S5P6_VERA1</name>
<keyword evidence="3" id="KW-1185">Reference proteome</keyword>
<dbReference type="RefSeq" id="XP_003008698.1">
    <property type="nucleotide sequence ID" value="XM_003008652.1"/>
</dbReference>
<proteinExistence type="predicted"/>
<dbReference type="Proteomes" id="UP000008698">
    <property type="component" value="Unassembled WGS sequence"/>
</dbReference>